<dbReference type="EMBL" id="JADTFC010000061">
    <property type="protein sequence ID" value="MBG6289989.1"/>
    <property type="molecule type" value="Genomic_DNA"/>
</dbReference>
<comment type="caution">
    <text evidence="2">The sequence shown here is derived from an EMBL/GenBank/DDBJ whole genome shotgun (WGS) entry which is preliminary data.</text>
</comment>
<evidence type="ECO:0000256" key="1">
    <source>
        <dbReference type="SAM" id="MobiDB-lite"/>
    </source>
</evidence>
<sequence>MLNGAPLNSAPLNSTRRLSSAPVAVEPPAPPQGFEVPTSGYAYRWSVSVLVDGIQVAARLTGRMQIDREEGAAAVSTFSLFYPPELQVATDLASLPVSIDFISETGGVTTQSRRFTGIVVEPRWSAVNRVMEITCSDNLQQRVEAMDVAAIDTLVGGYWSADVFEAVEGRSRWEYAGERLSTLPASLDASAFGVIRVSSWYAKAPTLIFQPGSTLYQSVSVELAQAQNATNRIELDVDYRYSRLWQRNDHYGWAHPGAGGHEGIQGFCSWRSESTDLPDVAMIEQATEGAGMKLLPGSAYGRVPASSGDPCGNGQPWINRYPDLLLNADWSGARRWVQPITEQCSVLIGTAVGLYGAENRRVIGRESVSFEIEDKRTETWEEDQPLAGNAGATDLRDDARRAAAFECSLHRAATSVVSGHRGTSVSWQVPTPMAIGADLVNTLELADQLRARGKLRRIMDEMDFDAGTAITTLTIASMQGGGVSTPLIPPPKPVVDAASGSVGHPALATQLGMRNESPLYNDELDGFAGNYDDRDDDINPSLEEFPRRMTITASEISADLRDERKVDLQATFEVGIPNDLLEL</sequence>
<reference evidence="2 3" key="1">
    <citation type="submission" date="2020-11" db="EMBL/GenBank/DDBJ databases">
        <title>Enhanced detection system for hospital associated transmission using whole genome sequencing surveillance.</title>
        <authorList>
            <person name="Harrison L.H."/>
            <person name="Van Tyne D."/>
            <person name="Marsh J.W."/>
            <person name="Griffith M.P."/>
            <person name="Snyder D.J."/>
            <person name="Cooper V.S."/>
            <person name="Mustapha M."/>
        </authorList>
    </citation>
    <scope>NUCLEOTIDE SEQUENCE [LARGE SCALE GENOMIC DNA]</scope>
    <source>
        <strain evidence="2 3">PSA00705</strain>
    </source>
</reference>
<evidence type="ECO:0000313" key="3">
    <source>
        <dbReference type="Proteomes" id="UP000608450"/>
    </source>
</evidence>
<name>A0ABS0KPW6_PSENT</name>
<protein>
    <submittedName>
        <fullName evidence="2">Uncharacterized protein</fullName>
    </submittedName>
</protein>
<evidence type="ECO:0000313" key="2">
    <source>
        <dbReference type="EMBL" id="MBG6289989.1"/>
    </source>
</evidence>
<dbReference type="Proteomes" id="UP000608450">
    <property type="component" value="Unassembled WGS sequence"/>
</dbReference>
<organism evidence="2 3">
    <name type="scientific">Pseudomonas nitroreducens</name>
    <dbReference type="NCBI Taxonomy" id="46680"/>
    <lineage>
        <taxon>Bacteria</taxon>
        <taxon>Pseudomonadati</taxon>
        <taxon>Pseudomonadota</taxon>
        <taxon>Gammaproteobacteria</taxon>
        <taxon>Pseudomonadales</taxon>
        <taxon>Pseudomonadaceae</taxon>
        <taxon>Pseudomonas</taxon>
    </lineage>
</organism>
<feature type="region of interest" description="Disordered" evidence="1">
    <location>
        <begin position="1"/>
        <end position="31"/>
    </location>
</feature>
<gene>
    <name evidence="2" type="ORF">I5I61_21250</name>
</gene>
<keyword evidence="3" id="KW-1185">Reference proteome</keyword>
<dbReference type="RefSeq" id="WP_196913255.1">
    <property type="nucleotide sequence ID" value="NZ_JADTFC010000061.1"/>
</dbReference>
<proteinExistence type="predicted"/>
<accession>A0ABS0KPW6</accession>